<dbReference type="EMBL" id="BARW01042568">
    <property type="protein sequence ID" value="GAJ23110.1"/>
    <property type="molecule type" value="Genomic_DNA"/>
</dbReference>
<reference evidence="1" key="1">
    <citation type="journal article" date="2014" name="Front. Microbiol.">
        <title>High frequency of phylogenetically diverse reductive dehalogenase-homologous genes in deep subseafloor sedimentary metagenomes.</title>
        <authorList>
            <person name="Kawai M."/>
            <person name="Futagami T."/>
            <person name="Toyoda A."/>
            <person name="Takaki Y."/>
            <person name="Nishi S."/>
            <person name="Hori S."/>
            <person name="Arai W."/>
            <person name="Tsubouchi T."/>
            <person name="Morono Y."/>
            <person name="Uchiyama I."/>
            <person name="Ito T."/>
            <person name="Fujiyama A."/>
            <person name="Inagaki F."/>
            <person name="Takami H."/>
        </authorList>
    </citation>
    <scope>NUCLEOTIDE SEQUENCE</scope>
    <source>
        <strain evidence="1">Expedition CK06-06</strain>
    </source>
</reference>
<comment type="caution">
    <text evidence="1">The sequence shown here is derived from an EMBL/GenBank/DDBJ whole genome shotgun (WGS) entry which is preliminary data.</text>
</comment>
<feature type="non-terminal residue" evidence="1">
    <location>
        <position position="59"/>
    </location>
</feature>
<organism evidence="1">
    <name type="scientific">marine sediment metagenome</name>
    <dbReference type="NCBI Taxonomy" id="412755"/>
    <lineage>
        <taxon>unclassified sequences</taxon>
        <taxon>metagenomes</taxon>
        <taxon>ecological metagenomes</taxon>
    </lineage>
</organism>
<protein>
    <submittedName>
        <fullName evidence="1">Uncharacterized protein</fullName>
    </submittedName>
</protein>
<proteinExistence type="predicted"/>
<evidence type="ECO:0000313" key="1">
    <source>
        <dbReference type="EMBL" id="GAJ23110.1"/>
    </source>
</evidence>
<feature type="non-terminal residue" evidence="1">
    <location>
        <position position="1"/>
    </location>
</feature>
<name>X1W254_9ZZZZ</name>
<dbReference type="AlphaFoldDB" id="X1W254"/>
<accession>X1W254</accession>
<gene>
    <name evidence="1" type="ORF">S12H4_63000</name>
</gene>
<sequence>LSTILNAPCLTQQIESTANTGASGSIRNIQKKALDFPIPQFNNSNNLHIKIIEKGKIKP</sequence>